<dbReference type="AlphaFoldDB" id="A0A378XQV1"/>
<dbReference type="SUPFAM" id="SSF47413">
    <property type="entry name" value="lambda repressor-like DNA-binding domains"/>
    <property type="match status" value="1"/>
</dbReference>
<dbReference type="InterPro" id="IPR014710">
    <property type="entry name" value="RmlC-like_jellyroll"/>
</dbReference>
<evidence type="ECO:0000256" key="3">
    <source>
        <dbReference type="ARBA" id="ARBA00023163"/>
    </source>
</evidence>
<evidence type="ECO:0000313" key="6">
    <source>
        <dbReference type="Proteomes" id="UP000254400"/>
    </source>
</evidence>
<proteinExistence type="predicted"/>
<dbReference type="SUPFAM" id="SSF51182">
    <property type="entry name" value="RmlC-like cupins"/>
    <property type="match status" value="1"/>
</dbReference>
<reference evidence="5 6" key="1">
    <citation type="submission" date="2018-06" db="EMBL/GenBank/DDBJ databases">
        <authorList>
            <consortium name="Pathogen Informatics"/>
            <person name="Doyle S."/>
        </authorList>
    </citation>
    <scope>NUCLEOTIDE SEQUENCE [LARGE SCALE GENOMIC DNA]</scope>
    <source>
        <strain evidence="5 6">NCTC10343</strain>
    </source>
</reference>
<dbReference type="Gene3D" id="2.60.120.10">
    <property type="entry name" value="Jelly Rolls"/>
    <property type="match status" value="1"/>
</dbReference>
<dbReference type="GO" id="GO:0005829">
    <property type="term" value="C:cytosol"/>
    <property type="evidence" value="ECO:0007669"/>
    <property type="project" value="TreeGrafter"/>
</dbReference>
<dbReference type="Pfam" id="PF01381">
    <property type="entry name" value="HTH_3"/>
    <property type="match status" value="1"/>
</dbReference>
<feature type="domain" description="HTH cro/C1-type" evidence="4">
    <location>
        <begin position="13"/>
        <end position="67"/>
    </location>
</feature>
<dbReference type="InterPro" id="IPR001387">
    <property type="entry name" value="Cro/C1-type_HTH"/>
</dbReference>
<evidence type="ECO:0000256" key="1">
    <source>
        <dbReference type="ARBA" id="ARBA00023015"/>
    </source>
</evidence>
<dbReference type="Pfam" id="PF07883">
    <property type="entry name" value="Cupin_2"/>
    <property type="match status" value="1"/>
</dbReference>
<dbReference type="EMBL" id="UGSC01000001">
    <property type="protein sequence ID" value="SUA63465.1"/>
    <property type="molecule type" value="Genomic_DNA"/>
</dbReference>
<dbReference type="Gene3D" id="1.10.260.40">
    <property type="entry name" value="lambda repressor-like DNA-binding domains"/>
    <property type="match status" value="1"/>
</dbReference>
<dbReference type="Proteomes" id="UP000254400">
    <property type="component" value="Unassembled WGS sequence"/>
</dbReference>
<dbReference type="SMART" id="SM00530">
    <property type="entry name" value="HTH_XRE"/>
    <property type="match status" value="1"/>
</dbReference>
<sequence length="184" mass="20963">MMENINLILSKNLKHLRNERKLSLDKLADLTGISKTMLGQIERGESNPSITTVWKIANGLKISFTALISEPPADAIVVPKSKVQVLEESNHYRLYPFFPYEGNRNFEIYTVEIEPGGELSSAPHREGTEEFITVFEGEMVVKVSEETYTVKAGDSIRFKADRPHIYYNLGETLVRMNMIIYYSV</sequence>
<dbReference type="GO" id="GO:0003700">
    <property type="term" value="F:DNA-binding transcription factor activity"/>
    <property type="evidence" value="ECO:0007669"/>
    <property type="project" value="TreeGrafter"/>
</dbReference>
<dbReference type="PANTHER" id="PTHR46797:SF23">
    <property type="entry name" value="HTH-TYPE TRANSCRIPTIONAL REGULATOR SUTR"/>
    <property type="match status" value="1"/>
</dbReference>
<dbReference type="InterPro" id="IPR010982">
    <property type="entry name" value="Lambda_DNA-bd_dom_sf"/>
</dbReference>
<dbReference type="InterPro" id="IPR011051">
    <property type="entry name" value="RmlC_Cupin_sf"/>
</dbReference>
<name>A0A378XQV1_PAEPO</name>
<dbReference type="InterPro" id="IPR050807">
    <property type="entry name" value="TransReg_Diox_bact_type"/>
</dbReference>
<dbReference type="GO" id="GO:0003677">
    <property type="term" value="F:DNA binding"/>
    <property type="evidence" value="ECO:0007669"/>
    <property type="project" value="UniProtKB-KW"/>
</dbReference>
<organism evidence="5 6">
    <name type="scientific">Paenibacillus polymyxa</name>
    <name type="common">Bacillus polymyxa</name>
    <dbReference type="NCBI Taxonomy" id="1406"/>
    <lineage>
        <taxon>Bacteria</taxon>
        <taxon>Bacillati</taxon>
        <taxon>Bacillota</taxon>
        <taxon>Bacilli</taxon>
        <taxon>Bacillales</taxon>
        <taxon>Paenibacillaceae</taxon>
        <taxon>Paenibacillus</taxon>
    </lineage>
</organism>
<evidence type="ECO:0000313" key="5">
    <source>
        <dbReference type="EMBL" id="SUA63465.1"/>
    </source>
</evidence>
<dbReference type="CDD" id="cd02209">
    <property type="entry name" value="cupin_XRE_C"/>
    <property type="match status" value="1"/>
</dbReference>
<accession>A0A378XQV1</accession>
<dbReference type="GeneID" id="93349487"/>
<keyword evidence="1" id="KW-0805">Transcription regulation</keyword>
<protein>
    <submittedName>
        <fullName evidence="5">Uncharacterized HTH-type transcriptional regulator ydcN</fullName>
    </submittedName>
</protein>
<dbReference type="PANTHER" id="PTHR46797">
    <property type="entry name" value="HTH-TYPE TRANSCRIPTIONAL REGULATOR"/>
    <property type="match status" value="1"/>
</dbReference>
<gene>
    <name evidence="5" type="primary">ydcN1</name>
    <name evidence="5" type="ORF">NCTC10343_00666</name>
</gene>
<dbReference type="RefSeq" id="WP_019686075.1">
    <property type="nucleotide sequence ID" value="NZ_CP036496.1"/>
</dbReference>
<keyword evidence="3" id="KW-0804">Transcription</keyword>
<keyword evidence="2" id="KW-0238">DNA-binding</keyword>
<dbReference type="PROSITE" id="PS50943">
    <property type="entry name" value="HTH_CROC1"/>
    <property type="match status" value="1"/>
</dbReference>
<evidence type="ECO:0000256" key="2">
    <source>
        <dbReference type="ARBA" id="ARBA00023125"/>
    </source>
</evidence>
<evidence type="ECO:0000259" key="4">
    <source>
        <dbReference type="PROSITE" id="PS50943"/>
    </source>
</evidence>
<dbReference type="CDD" id="cd00093">
    <property type="entry name" value="HTH_XRE"/>
    <property type="match status" value="1"/>
</dbReference>
<dbReference type="InterPro" id="IPR013096">
    <property type="entry name" value="Cupin_2"/>
</dbReference>